<dbReference type="AlphaFoldDB" id="A0A0F5IT21"/>
<dbReference type="EMBL" id="AQHV01000021">
    <property type="protein sequence ID" value="KKB48696.1"/>
    <property type="molecule type" value="Genomic_DNA"/>
</dbReference>
<protein>
    <submittedName>
        <fullName evidence="1">Uncharacterized protein</fullName>
    </submittedName>
</protein>
<evidence type="ECO:0000313" key="1">
    <source>
        <dbReference type="EMBL" id="KKB48696.1"/>
    </source>
</evidence>
<organism evidence="1 2">
    <name type="scientific">Parabacteroides goldsteinii DSM 19448 = WAL 12034</name>
    <dbReference type="NCBI Taxonomy" id="927665"/>
    <lineage>
        <taxon>Bacteria</taxon>
        <taxon>Pseudomonadati</taxon>
        <taxon>Bacteroidota</taxon>
        <taxon>Bacteroidia</taxon>
        <taxon>Bacteroidales</taxon>
        <taxon>Tannerellaceae</taxon>
        <taxon>Parabacteroides</taxon>
    </lineage>
</organism>
<dbReference type="RefSeq" id="WP_010803027.1">
    <property type="nucleotide sequence ID" value="NZ_KQ033913.1"/>
</dbReference>
<dbReference type="GeneID" id="69980537"/>
<reference evidence="1 2" key="1">
    <citation type="submission" date="2013-04" db="EMBL/GenBank/DDBJ databases">
        <title>The Genome Sequence of Parabacteroides goldsteinii DSM 19448.</title>
        <authorList>
            <consortium name="The Broad Institute Genomics Platform"/>
            <person name="Earl A."/>
            <person name="Ward D."/>
            <person name="Feldgarden M."/>
            <person name="Gevers D."/>
            <person name="Martens E."/>
            <person name="Sakamoto M."/>
            <person name="Benno Y."/>
            <person name="Song Y."/>
            <person name="Liu C."/>
            <person name="Lee J."/>
            <person name="Bolanos M."/>
            <person name="Vaisanen M.L."/>
            <person name="Finegold S.M."/>
            <person name="Walker B."/>
            <person name="Young S."/>
            <person name="Zeng Q."/>
            <person name="Gargeya S."/>
            <person name="Fitzgerald M."/>
            <person name="Haas B."/>
            <person name="Abouelleil A."/>
            <person name="Allen A.W."/>
            <person name="Alvarado L."/>
            <person name="Arachchi H.M."/>
            <person name="Berlin A.M."/>
            <person name="Chapman S.B."/>
            <person name="Gainer-Dewar J."/>
            <person name="Goldberg J."/>
            <person name="Griggs A."/>
            <person name="Gujja S."/>
            <person name="Hansen M."/>
            <person name="Howarth C."/>
            <person name="Imamovic A."/>
            <person name="Ireland A."/>
            <person name="Larimer J."/>
            <person name="McCowan C."/>
            <person name="Murphy C."/>
            <person name="Pearson M."/>
            <person name="Poon T.W."/>
            <person name="Priest M."/>
            <person name="Roberts A."/>
            <person name="Saif S."/>
            <person name="Shea T."/>
            <person name="Sisk P."/>
            <person name="Sykes S."/>
            <person name="Wortman J."/>
            <person name="Nusbaum C."/>
            <person name="Birren B."/>
        </authorList>
    </citation>
    <scope>NUCLEOTIDE SEQUENCE [LARGE SCALE GENOMIC DNA]</scope>
    <source>
        <strain evidence="1 2">DSM 19448</strain>
    </source>
</reference>
<name>A0A0F5IT21_9BACT</name>
<evidence type="ECO:0000313" key="2">
    <source>
        <dbReference type="Proteomes" id="UP000033047"/>
    </source>
</evidence>
<gene>
    <name evidence="1" type="ORF">HMPREF1535_03924</name>
</gene>
<dbReference type="HOGENOM" id="CLU_134973_7_2_10"/>
<dbReference type="Proteomes" id="UP000033047">
    <property type="component" value="Unassembled WGS sequence"/>
</dbReference>
<comment type="caution">
    <text evidence="1">The sequence shown here is derived from an EMBL/GenBank/DDBJ whole genome shotgun (WGS) entry which is preliminary data.</text>
</comment>
<dbReference type="STRING" id="927665.HMPREF1535_03924"/>
<accession>A0A0F5IT21</accession>
<sequence length="72" mass="8799">MKKYILIFRTSVRNKQDIKRIETLFVQFPQIDKWHVDLENWEKVLRIECREMIPATILNALQTIHIYAKELE</sequence>
<proteinExistence type="predicted"/>
<dbReference type="PATRIC" id="fig|927665.4.peg.4032"/>